<dbReference type="InterPro" id="IPR006439">
    <property type="entry name" value="HAD-SF_hydro_IA"/>
</dbReference>
<dbReference type="AlphaFoldDB" id="A0A7S1ZHR4"/>
<dbReference type="SFLD" id="SFLDG01135">
    <property type="entry name" value="C1.5.6:_HAD__Beta-PGM__Phospha"/>
    <property type="match status" value="1"/>
</dbReference>
<sequence length="268" mass="29822">MSPPRQKIKAVIFDLDGTLLDTEVLADRAMFQAFGKSLPESVREHIRKDGDKLPWEIKSKILGMRGSEWIPMVLKYAQEHWGVASSGEEDGITTHALPPPVDEFWRRWETNLSELCLDVKECPGATSLVQELSRLNVPLAIATSSRLVSVNKKRIKHEEMFKHFQTIVTGDDKAVKNGKPAPDIYIEAARRLGVHPSECLVFEDAMTGVKSGNAAGCQVVAIPDPRMDKAVFSPMADAVLESLWHFDGEMWGIQLNMADCKNRIVSGV</sequence>
<dbReference type="NCBIfam" id="TIGR01509">
    <property type="entry name" value="HAD-SF-IA-v3"/>
    <property type="match status" value="1"/>
</dbReference>
<protein>
    <recommendedName>
        <fullName evidence="2">Riboflavin kinase</fullName>
    </recommendedName>
</protein>
<reference evidence="1" key="1">
    <citation type="submission" date="2021-01" db="EMBL/GenBank/DDBJ databases">
        <authorList>
            <person name="Corre E."/>
            <person name="Pelletier E."/>
            <person name="Niang G."/>
            <person name="Scheremetjew M."/>
            <person name="Finn R."/>
            <person name="Kale V."/>
            <person name="Holt S."/>
            <person name="Cochrane G."/>
            <person name="Meng A."/>
            <person name="Brown T."/>
            <person name="Cohen L."/>
        </authorList>
    </citation>
    <scope>NUCLEOTIDE SEQUENCE</scope>
    <source>
        <strain evidence="1">Pop2</strain>
    </source>
</reference>
<proteinExistence type="predicted"/>
<dbReference type="SUPFAM" id="SSF56784">
    <property type="entry name" value="HAD-like"/>
    <property type="match status" value="1"/>
</dbReference>
<dbReference type="InterPro" id="IPR023214">
    <property type="entry name" value="HAD_sf"/>
</dbReference>
<dbReference type="Gene3D" id="3.40.50.1000">
    <property type="entry name" value="HAD superfamily/HAD-like"/>
    <property type="match status" value="1"/>
</dbReference>
<dbReference type="PRINTS" id="PR00413">
    <property type="entry name" value="HADHALOGNASE"/>
</dbReference>
<dbReference type="PANTHER" id="PTHR18901">
    <property type="entry name" value="2-DEOXYGLUCOSE-6-PHOSPHATE PHOSPHATASE 2"/>
    <property type="match status" value="1"/>
</dbReference>
<dbReference type="SFLD" id="SFLDG01129">
    <property type="entry name" value="C1.5:_HAD__Beta-PGM__Phosphata"/>
    <property type="match status" value="1"/>
</dbReference>
<dbReference type="SFLD" id="SFLDS00003">
    <property type="entry name" value="Haloacid_Dehalogenase"/>
    <property type="match status" value="1"/>
</dbReference>
<dbReference type="PANTHER" id="PTHR18901:SF38">
    <property type="entry name" value="PSEUDOURIDINE-5'-PHOSPHATASE"/>
    <property type="match status" value="1"/>
</dbReference>
<evidence type="ECO:0000313" key="1">
    <source>
        <dbReference type="EMBL" id="CAD9339298.1"/>
    </source>
</evidence>
<accession>A0A7S1ZHR4</accession>
<dbReference type="Gene3D" id="1.10.150.240">
    <property type="entry name" value="Putative phosphatase, domain 2"/>
    <property type="match status" value="1"/>
</dbReference>
<dbReference type="InterPro" id="IPR023198">
    <property type="entry name" value="PGP-like_dom2"/>
</dbReference>
<gene>
    <name evidence="1" type="ORF">DBRI1063_LOCUS15714</name>
</gene>
<dbReference type="EMBL" id="HBGN01024570">
    <property type="protein sequence ID" value="CAD9339298.1"/>
    <property type="molecule type" value="Transcribed_RNA"/>
</dbReference>
<name>A0A7S1ZHR4_9STRA</name>
<organism evidence="1">
    <name type="scientific">Ditylum brightwellii</name>
    <dbReference type="NCBI Taxonomy" id="49249"/>
    <lineage>
        <taxon>Eukaryota</taxon>
        <taxon>Sar</taxon>
        <taxon>Stramenopiles</taxon>
        <taxon>Ochrophyta</taxon>
        <taxon>Bacillariophyta</taxon>
        <taxon>Mediophyceae</taxon>
        <taxon>Lithodesmiophycidae</taxon>
        <taxon>Lithodesmiales</taxon>
        <taxon>Lithodesmiaceae</taxon>
        <taxon>Ditylum</taxon>
    </lineage>
</organism>
<dbReference type="Pfam" id="PF00702">
    <property type="entry name" value="Hydrolase"/>
    <property type="match status" value="1"/>
</dbReference>
<dbReference type="GO" id="GO:0016791">
    <property type="term" value="F:phosphatase activity"/>
    <property type="evidence" value="ECO:0007669"/>
    <property type="project" value="TreeGrafter"/>
</dbReference>
<evidence type="ECO:0008006" key="2">
    <source>
        <dbReference type="Google" id="ProtNLM"/>
    </source>
</evidence>
<dbReference type="InterPro" id="IPR036412">
    <property type="entry name" value="HAD-like_sf"/>
</dbReference>